<proteinExistence type="predicted"/>
<protein>
    <submittedName>
        <fullName evidence="1">SDR family oxidoreductase</fullName>
    </submittedName>
</protein>
<dbReference type="InterPro" id="IPR036291">
    <property type="entry name" value="NAD(P)-bd_dom_sf"/>
</dbReference>
<name>A0A934QK28_9PROT</name>
<dbReference type="PRINTS" id="PR00081">
    <property type="entry name" value="GDHRDH"/>
</dbReference>
<evidence type="ECO:0000313" key="2">
    <source>
        <dbReference type="Proteomes" id="UP000778970"/>
    </source>
</evidence>
<gene>
    <name evidence="1" type="ORF">CKO21_13860</name>
</gene>
<dbReference type="GO" id="GO:0016491">
    <property type="term" value="F:oxidoreductase activity"/>
    <property type="evidence" value="ECO:0007669"/>
    <property type="project" value="TreeGrafter"/>
</dbReference>
<accession>A0A934QK28</accession>
<keyword evidence="2" id="KW-1185">Reference proteome</keyword>
<reference evidence="1" key="1">
    <citation type="submission" date="2017-08" db="EMBL/GenBank/DDBJ databases">
        <authorList>
            <person name="Imhoff J.F."/>
            <person name="Rahn T."/>
            <person name="Kuenzel S."/>
            <person name="Neulinger S.C."/>
        </authorList>
    </citation>
    <scope>NUCLEOTIDE SEQUENCE</scope>
    <source>
        <strain evidence="1">DSM 9154</strain>
    </source>
</reference>
<dbReference type="Gene3D" id="3.40.50.720">
    <property type="entry name" value="NAD(P)-binding Rossmann-like Domain"/>
    <property type="match status" value="1"/>
</dbReference>
<dbReference type="InterPro" id="IPR002347">
    <property type="entry name" value="SDR_fam"/>
</dbReference>
<sequence>MIAQFPNLSSFPDDGIAVVIGASGGIGHASVDALRASGRFKIVHALSRRSNPPIDITDETSIQAAVEWVQADDLPIRLVLDCTGFLHDRDHGGPEKSYRRLDPAHMAHAFAVNAIGPAMMMKHILPLLPRTGKAAFATLSAKVGSITDNHFGGWYSYRASKAALNQLVRTAAIELSRRQGETLCVAIHPGTTDTALSEPFSKTGLTVRSSAETATRLLNVIDRLESADSGGFFNHDGTPLPW</sequence>
<reference evidence="1" key="2">
    <citation type="journal article" date="2020" name="Microorganisms">
        <title>Osmotic Adaptation and Compatible Solute Biosynthesis of Phototrophic Bacteria as Revealed from Genome Analyses.</title>
        <authorList>
            <person name="Imhoff J.F."/>
            <person name="Rahn T."/>
            <person name="Kunzel S."/>
            <person name="Keller A."/>
            <person name="Neulinger S.C."/>
        </authorList>
    </citation>
    <scope>NUCLEOTIDE SEQUENCE</scope>
    <source>
        <strain evidence="1">DSM 9154</strain>
    </source>
</reference>
<dbReference type="RefSeq" id="WP_027288352.1">
    <property type="nucleotide sequence ID" value="NZ_NRRE01000027.1"/>
</dbReference>
<dbReference type="Proteomes" id="UP000778970">
    <property type="component" value="Unassembled WGS sequence"/>
</dbReference>
<evidence type="ECO:0000313" key="1">
    <source>
        <dbReference type="EMBL" id="MBK1698328.1"/>
    </source>
</evidence>
<dbReference type="PANTHER" id="PTHR43544:SF12">
    <property type="entry name" value="NAD(P)-BINDING ROSSMANN-FOLD SUPERFAMILY PROTEIN"/>
    <property type="match status" value="1"/>
</dbReference>
<dbReference type="PANTHER" id="PTHR43544">
    <property type="entry name" value="SHORT-CHAIN DEHYDROGENASE/REDUCTASE"/>
    <property type="match status" value="1"/>
</dbReference>
<dbReference type="AlphaFoldDB" id="A0A934QK28"/>
<comment type="caution">
    <text evidence="1">The sequence shown here is derived from an EMBL/GenBank/DDBJ whole genome shotgun (WGS) entry which is preliminary data.</text>
</comment>
<dbReference type="EMBL" id="NRRE01000027">
    <property type="protein sequence ID" value="MBK1698328.1"/>
    <property type="molecule type" value="Genomic_DNA"/>
</dbReference>
<dbReference type="Pfam" id="PF13561">
    <property type="entry name" value="adh_short_C2"/>
    <property type="match status" value="1"/>
</dbReference>
<organism evidence="1 2">
    <name type="scientific">Rhodovibrio salinarum</name>
    <dbReference type="NCBI Taxonomy" id="1087"/>
    <lineage>
        <taxon>Bacteria</taxon>
        <taxon>Pseudomonadati</taxon>
        <taxon>Pseudomonadota</taxon>
        <taxon>Alphaproteobacteria</taxon>
        <taxon>Rhodospirillales</taxon>
        <taxon>Rhodovibrionaceae</taxon>
        <taxon>Rhodovibrio</taxon>
    </lineage>
</organism>
<dbReference type="InterPro" id="IPR051468">
    <property type="entry name" value="Fungal_SecMetab_SDRs"/>
</dbReference>
<dbReference type="GO" id="GO:0005737">
    <property type="term" value="C:cytoplasm"/>
    <property type="evidence" value="ECO:0007669"/>
    <property type="project" value="TreeGrafter"/>
</dbReference>
<dbReference type="SUPFAM" id="SSF51735">
    <property type="entry name" value="NAD(P)-binding Rossmann-fold domains"/>
    <property type="match status" value="1"/>
</dbReference>